<reference evidence="12" key="1">
    <citation type="submission" date="2025-08" db="UniProtKB">
        <authorList>
            <consortium name="Ensembl"/>
        </authorList>
    </citation>
    <scope>IDENTIFICATION</scope>
</reference>
<evidence type="ECO:0000313" key="13">
    <source>
        <dbReference type="Proteomes" id="UP000694559"/>
    </source>
</evidence>
<name>A0A8C6VPS4_NAJNA</name>
<keyword evidence="5 9" id="KW-1133">Transmembrane helix</keyword>
<dbReference type="Ensembl" id="ENSNNAT00000009261.1">
    <property type="protein sequence ID" value="ENSNNAP00000008827.1"/>
    <property type="gene ID" value="ENSNNAG00000005881.1"/>
</dbReference>
<feature type="coiled-coil region" evidence="8">
    <location>
        <begin position="447"/>
        <end position="481"/>
    </location>
</feature>
<evidence type="ECO:0000256" key="9">
    <source>
        <dbReference type="SAM" id="Phobius"/>
    </source>
</evidence>
<dbReference type="PANTHER" id="PTHR15352">
    <property type="entry name" value="LYMPHOID-RESTRICTED MEMBRANE PROTEIN, JAW1"/>
    <property type="match status" value="1"/>
</dbReference>
<comment type="subcellular location">
    <subcellularLocation>
        <location evidence="2">Cytoplasm</location>
    </subcellularLocation>
    <subcellularLocation>
        <location evidence="1">Membrane</location>
        <topology evidence="1">Single-pass membrane protein</topology>
    </subcellularLocation>
</comment>
<evidence type="ECO:0000256" key="7">
    <source>
        <dbReference type="ARBA" id="ARBA00023136"/>
    </source>
</evidence>
<evidence type="ECO:0000256" key="4">
    <source>
        <dbReference type="ARBA" id="ARBA00022692"/>
    </source>
</evidence>
<feature type="domain" description="KASH5-like coiled-coil" evidence="11">
    <location>
        <begin position="325"/>
        <end position="378"/>
    </location>
</feature>
<evidence type="ECO:0000259" key="11">
    <source>
        <dbReference type="Pfam" id="PF14662"/>
    </source>
</evidence>
<evidence type="ECO:0000256" key="6">
    <source>
        <dbReference type="ARBA" id="ARBA00023054"/>
    </source>
</evidence>
<accession>A0A8C6VPS4</accession>
<evidence type="ECO:0000256" key="2">
    <source>
        <dbReference type="ARBA" id="ARBA00004496"/>
    </source>
</evidence>
<feature type="coiled-coil region" evidence="8">
    <location>
        <begin position="698"/>
        <end position="725"/>
    </location>
</feature>
<feature type="transmembrane region" description="Helical" evidence="9">
    <location>
        <begin position="279"/>
        <end position="298"/>
    </location>
</feature>
<dbReference type="AlphaFoldDB" id="A0A8C6VPS4"/>
<evidence type="ECO:0000313" key="12">
    <source>
        <dbReference type="Ensembl" id="ENSNNAP00000008827.1"/>
    </source>
</evidence>
<feature type="transmembrane region" description="Helical" evidence="9">
    <location>
        <begin position="847"/>
        <end position="870"/>
    </location>
</feature>
<keyword evidence="3" id="KW-0963">Cytoplasm</keyword>
<keyword evidence="4 9" id="KW-0812">Transmembrane</keyword>
<protein>
    <recommendedName>
        <fullName evidence="14">Lymphoid-restricted membrane protein</fullName>
    </recommendedName>
</protein>
<dbReference type="PANTHER" id="PTHR15352:SF3">
    <property type="entry name" value="INOSITOL 1,4,5-TRIPHOSPHATE RECEPTOR ASSOCIATED 2"/>
    <property type="match status" value="1"/>
</dbReference>
<keyword evidence="13" id="KW-1185">Reference proteome</keyword>
<dbReference type="InterPro" id="IPR028168">
    <property type="entry name" value="KASH5_CC"/>
</dbReference>
<organism evidence="12 13">
    <name type="scientific">Naja naja</name>
    <name type="common">Indian cobra</name>
    <dbReference type="NCBI Taxonomy" id="35670"/>
    <lineage>
        <taxon>Eukaryota</taxon>
        <taxon>Metazoa</taxon>
        <taxon>Chordata</taxon>
        <taxon>Craniata</taxon>
        <taxon>Vertebrata</taxon>
        <taxon>Euteleostomi</taxon>
        <taxon>Lepidosauria</taxon>
        <taxon>Squamata</taxon>
        <taxon>Bifurcata</taxon>
        <taxon>Unidentata</taxon>
        <taxon>Episquamata</taxon>
        <taxon>Toxicofera</taxon>
        <taxon>Serpentes</taxon>
        <taxon>Colubroidea</taxon>
        <taxon>Elapidae</taxon>
        <taxon>Elapinae</taxon>
        <taxon>Naja</taxon>
    </lineage>
</organism>
<evidence type="ECO:0000256" key="5">
    <source>
        <dbReference type="ARBA" id="ARBA00022989"/>
    </source>
</evidence>
<dbReference type="OrthoDB" id="10062605at2759"/>
<evidence type="ECO:0000256" key="1">
    <source>
        <dbReference type="ARBA" id="ARBA00004167"/>
    </source>
</evidence>
<dbReference type="InterPro" id="IPR039508">
    <property type="entry name" value="KASH5_EF-hand-like_dom"/>
</dbReference>
<keyword evidence="7 9" id="KW-0472">Membrane</keyword>
<reference evidence="12" key="2">
    <citation type="submission" date="2025-09" db="UniProtKB">
        <authorList>
            <consortium name="Ensembl"/>
        </authorList>
    </citation>
    <scope>IDENTIFICATION</scope>
</reference>
<evidence type="ECO:0008006" key="14">
    <source>
        <dbReference type="Google" id="ProtNLM"/>
    </source>
</evidence>
<proteinExistence type="predicted"/>
<dbReference type="Pfam" id="PF14658">
    <property type="entry name" value="EF-hand_9"/>
    <property type="match status" value="1"/>
</dbReference>
<feature type="coiled-coil region" evidence="8">
    <location>
        <begin position="333"/>
        <end position="367"/>
    </location>
</feature>
<dbReference type="GeneTree" id="ENSGT00530000063722"/>
<dbReference type="Proteomes" id="UP000694559">
    <property type="component" value="Unplaced"/>
</dbReference>
<dbReference type="Pfam" id="PF05781">
    <property type="entry name" value="MRVI1"/>
    <property type="match status" value="2"/>
</dbReference>
<evidence type="ECO:0000256" key="3">
    <source>
        <dbReference type="ARBA" id="ARBA00022490"/>
    </source>
</evidence>
<feature type="domain" description="Protein KASH5 EF-hand-like" evidence="10">
    <location>
        <begin position="208"/>
        <end position="272"/>
    </location>
</feature>
<sequence>MSSKDTCGKRHHPVASLCRKLQAINMMDQASNPALQIPKFQSKNFDSPQSNTKKNLEEILKKRTLKSNSSLDTNLLLLSPSSDNIFSPTPSMVQTPRHRRISDIRSESFSLGGNKDKLNKSWVLVNQRGNGSPHLIKHGESTSDYLCSNSNIEPKVTSPLECSYFTSSPDLSIQGPKSVQASFLSPPPKRFSFDSDISLICEEDLLTTMFSACDVERRGKVAVSKLVDFLRYTTSRSSEDSGLEDLCNMLDPDHRDISMDLETYHAIMKEWIEDCKGNWYLAIISLFVMQGIFIAFGAHRTVGLLHSKHGAIEGKNEEVLLSSRETSDLITCVADLQFNNQKLQEENDQLKLALDTMDETNNRLMEDSGELRNQIKRCDEVACRAISPCTPAITHCSSGFWRVHACWPVGLHARMHTRNFQTRWPVYMHMPETGPQIFVLTSTQDLKKTLENKRTQWLQKLNFLEAQKESLDKELIKMAGNMRRMRTEQLHLKKMLLSRLFFIVKDRESDFHTAHEEVGSLQKKLAESVAEQGSLRGRNTDLTRTCQQLERQVKEHSSKYLSALWTLCRFRLQPAFVLGAGNLPSKDVCSSSVFQAEFLRLSLGFKCDLFTLEKRVRLEERSRDLAEGSLRKEIIGALKLLDSLASLSEDNQVQEIVKKLQKSLDLLNQHATRIASKAEMLGAVHQESRVSKAVEVMIQHVENLKRTYAREHAELEELKELLLQNEKSFSSLGDRGNSQGDPKCLFKESLFDSPVLRSLKGTKQGEKRPSLQRFISSTSWTESEEEQLELDTCPHIGVCELPLKVDLGRNPVSTFLCFAPSPLFCRCTRVSSWASSLRTSFSGISKALYVAVVAVVLFAVLITFVMGFSFHQPAEASPQGTGTAWTSVQKFLWPYTRLLHHGPPPV</sequence>
<dbReference type="InterPro" id="IPR008677">
    <property type="entry name" value="MRVI1"/>
</dbReference>
<dbReference type="Pfam" id="PF14662">
    <property type="entry name" value="KASH_CCD"/>
    <property type="match status" value="1"/>
</dbReference>
<evidence type="ECO:0000256" key="8">
    <source>
        <dbReference type="SAM" id="Coils"/>
    </source>
</evidence>
<evidence type="ECO:0000259" key="10">
    <source>
        <dbReference type="Pfam" id="PF14658"/>
    </source>
</evidence>
<dbReference type="OMA" id="MERENQG"/>
<dbReference type="GO" id="GO:0005789">
    <property type="term" value="C:endoplasmic reticulum membrane"/>
    <property type="evidence" value="ECO:0007669"/>
    <property type="project" value="TreeGrafter"/>
</dbReference>
<keyword evidence="6 8" id="KW-0175">Coiled coil</keyword>